<evidence type="ECO:0000313" key="6">
    <source>
        <dbReference type="EMBL" id="RVU39100.1"/>
    </source>
</evidence>
<dbReference type="InterPro" id="IPR036388">
    <property type="entry name" value="WH-like_DNA-bd_sf"/>
</dbReference>
<dbReference type="RefSeq" id="WP_127764472.1">
    <property type="nucleotide sequence ID" value="NZ_SADE01000001.1"/>
</dbReference>
<gene>
    <name evidence="6" type="ORF">EOI86_07545</name>
</gene>
<dbReference type="SMART" id="SM00346">
    <property type="entry name" value="HTH_ICLR"/>
    <property type="match status" value="1"/>
</dbReference>
<protein>
    <submittedName>
        <fullName evidence="6">IclR family transcriptional regulator</fullName>
    </submittedName>
</protein>
<proteinExistence type="predicted"/>
<dbReference type="InterPro" id="IPR014757">
    <property type="entry name" value="Tscrpt_reg_IclR_C"/>
</dbReference>
<dbReference type="InterPro" id="IPR050707">
    <property type="entry name" value="HTH_MetabolicPath_Reg"/>
</dbReference>
<dbReference type="FunFam" id="1.10.10.10:FF:000056">
    <property type="entry name" value="IclR family transcriptional regulator"/>
    <property type="match status" value="1"/>
</dbReference>
<dbReference type="Gene3D" id="3.30.450.40">
    <property type="match status" value="1"/>
</dbReference>
<dbReference type="Pfam" id="PF09339">
    <property type="entry name" value="HTH_IclR"/>
    <property type="match status" value="1"/>
</dbReference>
<evidence type="ECO:0000313" key="7">
    <source>
        <dbReference type="Proteomes" id="UP000287447"/>
    </source>
</evidence>
<dbReference type="OrthoDB" id="6811967at2"/>
<dbReference type="SUPFAM" id="SSF55781">
    <property type="entry name" value="GAF domain-like"/>
    <property type="match status" value="1"/>
</dbReference>
<keyword evidence="3" id="KW-0804">Transcription</keyword>
<evidence type="ECO:0000256" key="3">
    <source>
        <dbReference type="ARBA" id="ARBA00023163"/>
    </source>
</evidence>
<dbReference type="GO" id="GO:0003677">
    <property type="term" value="F:DNA binding"/>
    <property type="evidence" value="ECO:0007669"/>
    <property type="project" value="UniProtKB-KW"/>
</dbReference>
<keyword evidence="7" id="KW-1185">Reference proteome</keyword>
<evidence type="ECO:0000256" key="1">
    <source>
        <dbReference type="ARBA" id="ARBA00023015"/>
    </source>
</evidence>
<dbReference type="PANTHER" id="PTHR30136">
    <property type="entry name" value="HELIX-TURN-HELIX TRANSCRIPTIONAL REGULATOR, ICLR FAMILY"/>
    <property type="match status" value="1"/>
</dbReference>
<dbReference type="EMBL" id="SADE01000001">
    <property type="protein sequence ID" value="RVU39100.1"/>
    <property type="molecule type" value="Genomic_DNA"/>
</dbReference>
<name>A0A437QX38_9PROT</name>
<dbReference type="SUPFAM" id="SSF46785">
    <property type="entry name" value="Winged helix' DNA-binding domain"/>
    <property type="match status" value="1"/>
</dbReference>
<dbReference type="InterPro" id="IPR036390">
    <property type="entry name" value="WH_DNA-bd_sf"/>
</dbReference>
<sequence>MEMEKGGPERNGTRRGIQSFDIGLSVLEAFVAAQGPLTLTQLGDNLGMPASKLHRYVSSLVSAGFLDQPRRSGAYDLGPRALAVGLAALNRNDFVNRAVSATEELVARTGVTGTIAVWGNYGPTLVRWERGTDALTTALGLGSVMDLFRSATGRIFASYLPEGSVKAFLSSGIGAASGAVTGDGEYGRLDAMRGEIRRIGYACADGEYIPGLYAASAPVLNWQGDVEVAVTLVGRTTAVTDPEGEILPMLVETARNLSVLDPASGN</sequence>
<accession>A0A437QX38</accession>
<dbReference type="Proteomes" id="UP000287447">
    <property type="component" value="Unassembled WGS sequence"/>
</dbReference>
<reference evidence="7" key="1">
    <citation type="submission" date="2019-01" db="EMBL/GenBank/DDBJ databases">
        <title>Gri0909 isolated from a small marine red alga.</title>
        <authorList>
            <person name="Kim J."/>
            <person name="Jeong S.E."/>
            <person name="Jeon C.O."/>
        </authorList>
    </citation>
    <scope>NUCLEOTIDE SEQUENCE [LARGE SCALE GENOMIC DNA]</scope>
    <source>
        <strain evidence="7">Gri0909</strain>
    </source>
</reference>
<evidence type="ECO:0000256" key="2">
    <source>
        <dbReference type="ARBA" id="ARBA00023125"/>
    </source>
</evidence>
<evidence type="ECO:0000259" key="5">
    <source>
        <dbReference type="PROSITE" id="PS51078"/>
    </source>
</evidence>
<dbReference type="AlphaFoldDB" id="A0A437QX38"/>
<dbReference type="PROSITE" id="PS51078">
    <property type="entry name" value="ICLR_ED"/>
    <property type="match status" value="1"/>
</dbReference>
<dbReference type="GO" id="GO:0045892">
    <property type="term" value="P:negative regulation of DNA-templated transcription"/>
    <property type="evidence" value="ECO:0007669"/>
    <property type="project" value="TreeGrafter"/>
</dbReference>
<keyword evidence="2" id="KW-0238">DNA-binding</keyword>
<comment type="caution">
    <text evidence="6">The sequence shown here is derived from an EMBL/GenBank/DDBJ whole genome shotgun (WGS) entry which is preliminary data.</text>
</comment>
<dbReference type="GO" id="GO:0003700">
    <property type="term" value="F:DNA-binding transcription factor activity"/>
    <property type="evidence" value="ECO:0007669"/>
    <property type="project" value="TreeGrafter"/>
</dbReference>
<dbReference type="PROSITE" id="PS51077">
    <property type="entry name" value="HTH_ICLR"/>
    <property type="match status" value="1"/>
</dbReference>
<organism evidence="6 7">
    <name type="scientific">Hwanghaeella grinnelliae</name>
    <dbReference type="NCBI Taxonomy" id="2500179"/>
    <lineage>
        <taxon>Bacteria</taxon>
        <taxon>Pseudomonadati</taxon>
        <taxon>Pseudomonadota</taxon>
        <taxon>Alphaproteobacteria</taxon>
        <taxon>Rhodospirillales</taxon>
        <taxon>Rhodospirillaceae</taxon>
        <taxon>Hwanghaeella</taxon>
    </lineage>
</organism>
<dbReference type="InterPro" id="IPR005471">
    <property type="entry name" value="Tscrpt_reg_IclR_N"/>
</dbReference>
<evidence type="ECO:0000259" key="4">
    <source>
        <dbReference type="PROSITE" id="PS51077"/>
    </source>
</evidence>
<dbReference type="PANTHER" id="PTHR30136:SF8">
    <property type="entry name" value="TRANSCRIPTIONAL REGULATORY PROTEIN"/>
    <property type="match status" value="1"/>
</dbReference>
<dbReference type="Gene3D" id="1.10.10.10">
    <property type="entry name" value="Winged helix-like DNA-binding domain superfamily/Winged helix DNA-binding domain"/>
    <property type="match status" value="1"/>
</dbReference>
<feature type="domain" description="HTH iclR-type" evidence="4">
    <location>
        <begin position="17"/>
        <end position="79"/>
    </location>
</feature>
<feature type="domain" description="IclR-ED" evidence="5">
    <location>
        <begin position="80"/>
        <end position="266"/>
    </location>
</feature>
<dbReference type="Pfam" id="PF01614">
    <property type="entry name" value="IclR_C"/>
    <property type="match status" value="1"/>
</dbReference>
<dbReference type="InterPro" id="IPR029016">
    <property type="entry name" value="GAF-like_dom_sf"/>
</dbReference>
<keyword evidence="1" id="KW-0805">Transcription regulation</keyword>